<dbReference type="AlphaFoldDB" id="A0A0C2CIT3"/>
<accession>A0A0C2CIT3</accession>
<gene>
    <name evidence="2" type="ORF">ANCDUO_13494</name>
</gene>
<protein>
    <submittedName>
        <fullName evidence="2">SCP-like protein</fullName>
    </submittedName>
</protein>
<reference evidence="2 3" key="1">
    <citation type="submission" date="2013-12" db="EMBL/GenBank/DDBJ databases">
        <title>Draft genome of the parsitic nematode Ancylostoma duodenale.</title>
        <authorList>
            <person name="Mitreva M."/>
        </authorList>
    </citation>
    <scope>NUCLEOTIDE SEQUENCE [LARGE SCALE GENOMIC DNA]</scope>
    <source>
        <strain evidence="2 3">Zhejiang</strain>
    </source>
</reference>
<sequence>MMVTDLNRQRIAINVFTTDYYHIRLTQEPYGVRRAQFICTDPAVSDDFRNMALEMHNNFRSSIALGQYEVNGKLGIAPPAALMYPMDYDCTAESYALRHVRKCDRQLSPQQARPGYKENINVFFTNGNDELAAIDNAITKWWGQLRTNGFPTNMIFTEAVRRRTTNVVTKFAKR</sequence>
<dbReference type="EMBL" id="KN735914">
    <property type="protein sequence ID" value="KIH56323.1"/>
    <property type="molecule type" value="Genomic_DNA"/>
</dbReference>
<evidence type="ECO:0000259" key="1">
    <source>
        <dbReference type="SMART" id="SM00198"/>
    </source>
</evidence>
<feature type="domain" description="SCP" evidence="1">
    <location>
        <begin position="47"/>
        <end position="169"/>
    </location>
</feature>
<proteinExistence type="predicted"/>
<dbReference type="InterPro" id="IPR014044">
    <property type="entry name" value="CAP_dom"/>
</dbReference>
<dbReference type="Gene3D" id="3.40.33.10">
    <property type="entry name" value="CAP"/>
    <property type="match status" value="1"/>
</dbReference>
<dbReference type="SUPFAM" id="SSF55797">
    <property type="entry name" value="PR-1-like"/>
    <property type="match status" value="1"/>
</dbReference>
<dbReference type="CDD" id="cd05380">
    <property type="entry name" value="CAP_euk"/>
    <property type="match status" value="1"/>
</dbReference>
<dbReference type="Pfam" id="PF00188">
    <property type="entry name" value="CAP"/>
    <property type="match status" value="1"/>
</dbReference>
<evidence type="ECO:0000313" key="3">
    <source>
        <dbReference type="Proteomes" id="UP000054047"/>
    </source>
</evidence>
<dbReference type="SMART" id="SM00198">
    <property type="entry name" value="SCP"/>
    <property type="match status" value="1"/>
</dbReference>
<dbReference type="Proteomes" id="UP000054047">
    <property type="component" value="Unassembled WGS sequence"/>
</dbReference>
<dbReference type="OrthoDB" id="5858525at2759"/>
<dbReference type="InterPro" id="IPR035940">
    <property type="entry name" value="CAP_sf"/>
</dbReference>
<evidence type="ECO:0000313" key="2">
    <source>
        <dbReference type="EMBL" id="KIH56323.1"/>
    </source>
</evidence>
<name>A0A0C2CIT3_9BILA</name>
<keyword evidence="3" id="KW-1185">Reference proteome</keyword>
<organism evidence="2 3">
    <name type="scientific">Ancylostoma duodenale</name>
    <dbReference type="NCBI Taxonomy" id="51022"/>
    <lineage>
        <taxon>Eukaryota</taxon>
        <taxon>Metazoa</taxon>
        <taxon>Ecdysozoa</taxon>
        <taxon>Nematoda</taxon>
        <taxon>Chromadorea</taxon>
        <taxon>Rhabditida</taxon>
        <taxon>Rhabditina</taxon>
        <taxon>Rhabditomorpha</taxon>
        <taxon>Strongyloidea</taxon>
        <taxon>Ancylostomatidae</taxon>
        <taxon>Ancylostomatinae</taxon>
        <taxon>Ancylostoma</taxon>
    </lineage>
</organism>